<dbReference type="EMBL" id="CAFZ01001652">
    <property type="protein sequence ID" value="CCA77488.1"/>
    <property type="molecule type" value="Genomic_DNA"/>
</dbReference>
<dbReference type="AlphaFoldDB" id="G4U1P5"/>
<protein>
    <recommendedName>
        <fullName evidence="2">Nephrocystin 3-like N-terminal domain-containing protein</fullName>
    </recommendedName>
</protein>
<dbReference type="eggNOG" id="ENOG502SS77">
    <property type="taxonomic scope" value="Eukaryota"/>
</dbReference>
<organism evidence="3 4">
    <name type="scientific">Serendipita indica (strain DSM 11827)</name>
    <name type="common">Root endophyte fungus</name>
    <name type="synonym">Piriformospora indica</name>
    <dbReference type="NCBI Taxonomy" id="1109443"/>
    <lineage>
        <taxon>Eukaryota</taxon>
        <taxon>Fungi</taxon>
        <taxon>Dikarya</taxon>
        <taxon>Basidiomycota</taxon>
        <taxon>Agaricomycotina</taxon>
        <taxon>Agaricomycetes</taxon>
        <taxon>Sebacinales</taxon>
        <taxon>Serendipitaceae</taxon>
        <taxon>Serendipita</taxon>
    </lineage>
</organism>
<feature type="domain" description="Nephrocystin 3-like N-terminal" evidence="2">
    <location>
        <begin position="8"/>
        <end position="122"/>
    </location>
</feature>
<dbReference type="InterPro" id="IPR027417">
    <property type="entry name" value="P-loop_NTPase"/>
</dbReference>
<dbReference type="Pfam" id="PF24883">
    <property type="entry name" value="NPHP3_N"/>
    <property type="match status" value="1"/>
</dbReference>
<dbReference type="PANTHER" id="PTHR10039">
    <property type="entry name" value="AMELOGENIN"/>
    <property type="match status" value="1"/>
</dbReference>
<dbReference type="Proteomes" id="UP000007148">
    <property type="component" value="Unassembled WGS sequence"/>
</dbReference>
<feature type="non-terminal residue" evidence="3">
    <location>
        <position position="283"/>
    </location>
</feature>
<name>G4U1P5_SERID</name>
<evidence type="ECO:0000313" key="4">
    <source>
        <dbReference type="Proteomes" id="UP000007148"/>
    </source>
</evidence>
<dbReference type="HOGENOM" id="CLU_000288_6_5_1"/>
<keyword evidence="4" id="KW-1185">Reference proteome</keyword>
<comment type="caution">
    <text evidence="3">The sequence shown here is derived from an EMBL/GenBank/DDBJ whole genome shotgun (WGS) entry which is preliminary data.</text>
</comment>
<gene>
    <name evidence="3" type="ORF">PIIN_11465</name>
</gene>
<sequence>MEKWKKQGILGGGFFFSMASSESSDTEKFCSTMARELAQHIPELGTPIAEIVKRNPALLRASFDQQFRMLITGPLQHQQKRVVFVLDALDECKSGPQRRKLVETLASAAQESKNLRIFITSRPDPVIEKVLEPLSIKVKLKDRLYDPSHRDNIEDIAIYVHKVLDGVLALDKRQRLVEKASGLFIWASTACQILAEETRVISLEDTYNQLVSIDRRGTIDDVYDLVFERIEPASKKVTDDMLAMLLAAIEPLTMDDLDDLAKHASVHGSASALVQNLGSVLKQ</sequence>
<evidence type="ECO:0000256" key="1">
    <source>
        <dbReference type="ARBA" id="ARBA00022737"/>
    </source>
</evidence>
<dbReference type="STRING" id="1109443.G4U1P5"/>
<evidence type="ECO:0000313" key="3">
    <source>
        <dbReference type="EMBL" id="CCA77488.1"/>
    </source>
</evidence>
<dbReference type="InParanoid" id="G4U1P5"/>
<dbReference type="Gene3D" id="3.40.50.300">
    <property type="entry name" value="P-loop containing nucleotide triphosphate hydrolases"/>
    <property type="match status" value="1"/>
</dbReference>
<dbReference type="SUPFAM" id="SSF52540">
    <property type="entry name" value="P-loop containing nucleoside triphosphate hydrolases"/>
    <property type="match status" value="1"/>
</dbReference>
<dbReference type="PANTHER" id="PTHR10039:SF16">
    <property type="entry name" value="GPI INOSITOL-DEACYLASE"/>
    <property type="match status" value="1"/>
</dbReference>
<proteinExistence type="predicted"/>
<keyword evidence="1" id="KW-0677">Repeat</keyword>
<accession>G4U1P5</accession>
<dbReference type="InterPro" id="IPR056884">
    <property type="entry name" value="NPHP3-like_N"/>
</dbReference>
<reference evidence="3 4" key="1">
    <citation type="journal article" date="2011" name="PLoS Pathog.">
        <title>Endophytic Life Strategies Decoded by Genome and Transcriptome Analyses of the Mutualistic Root Symbiont Piriformospora indica.</title>
        <authorList>
            <person name="Zuccaro A."/>
            <person name="Lahrmann U."/>
            <person name="Guldener U."/>
            <person name="Langen G."/>
            <person name="Pfiffi S."/>
            <person name="Biedenkopf D."/>
            <person name="Wong P."/>
            <person name="Samans B."/>
            <person name="Grimm C."/>
            <person name="Basiewicz M."/>
            <person name="Murat C."/>
            <person name="Martin F."/>
            <person name="Kogel K.H."/>
        </authorList>
    </citation>
    <scope>NUCLEOTIDE SEQUENCE [LARGE SCALE GENOMIC DNA]</scope>
    <source>
        <strain evidence="3 4">DSM 11827</strain>
    </source>
</reference>
<dbReference type="OrthoDB" id="4760524at2759"/>
<evidence type="ECO:0000259" key="2">
    <source>
        <dbReference type="Pfam" id="PF24883"/>
    </source>
</evidence>